<dbReference type="GO" id="GO:0035102">
    <property type="term" value="C:PRC1 complex"/>
    <property type="evidence" value="ECO:0007669"/>
    <property type="project" value="TreeGrafter"/>
</dbReference>
<keyword evidence="2" id="KW-0678">Repressor</keyword>
<feature type="compositionally biased region" description="Basic and acidic residues" evidence="6">
    <location>
        <begin position="244"/>
        <end position="256"/>
    </location>
</feature>
<dbReference type="SUPFAM" id="SSF54160">
    <property type="entry name" value="Chromo domain-like"/>
    <property type="match status" value="1"/>
</dbReference>
<feature type="compositionally biased region" description="Basic and acidic residues" evidence="6">
    <location>
        <begin position="266"/>
        <end position="279"/>
    </location>
</feature>
<reference evidence="8 9" key="1">
    <citation type="submission" date="2019-04" db="EMBL/GenBank/DDBJ databases">
        <title>The sequence and de novo assembly of Takifugu bimaculatus genome using PacBio and Hi-C technologies.</title>
        <authorList>
            <person name="Xu P."/>
            <person name="Liu B."/>
            <person name="Zhou Z."/>
        </authorList>
    </citation>
    <scope>NUCLEOTIDE SEQUENCE [LARGE SCALE GENOMIC DNA]</scope>
    <source>
        <strain evidence="8">TB-2018</strain>
        <tissue evidence="8">Muscle</tissue>
    </source>
</reference>
<evidence type="ECO:0000313" key="8">
    <source>
        <dbReference type="EMBL" id="TNM97348.1"/>
    </source>
</evidence>
<evidence type="ECO:0000313" key="9">
    <source>
        <dbReference type="Proteomes" id="UP000516260"/>
    </source>
</evidence>
<evidence type="ECO:0000259" key="7">
    <source>
        <dbReference type="PROSITE" id="PS50013"/>
    </source>
</evidence>
<dbReference type="InterPro" id="IPR000953">
    <property type="entry name" value="Chromo/chromo_shadow_dom"/>
</dbReference>
<dbReference type="PANTHER" id="PTHR46389">
    <property type="entry name" value="POLYCOMB GROUP PROTEIN PC"/>
    <property type="match status" value="1"/>
</dbReference>
<dbReference type="InterPro" id="IPR052458">
    <property type="entry name" value="PcG_PRC1-like_component"/>
</dbReference>
<organism evidence="8 9">
    <name type="scientific">Takifugu bimaculatus</name>
    <dbReference type="NCBI Taxonomy" id="433685"/>
    <lineage>
        <taxon>Eukaryota</taxon>
        <taxon>Metazoa</taxon>
        <taxon>Chordata</taxon>
        <taxon>Craniata</taxon>
        <taxon>Vertebrata</taxon>
        <taxon>Euteleostomi</taxon>
        <taxon>Actinopterygii</taxon>
        <taxon>Neopterygii</taxon>
        <taxon>Teleostei</taxon>
        <taxon>Neoteleostei</taxon>
        <taxon>Acanthomorphata</taxon>
        <taxon>Eupercaria</taxon>
        <taxon>Tetraodontiformes</taxon>
        <taxon>Tetradontoidea</taxon>
        <taxon>Tetraodontidae</taxon>
        <taxon>Takifugu</taxon>
    </lineage>
</organism>
<dbReference type="SMART" id="SM00298">
    <property type="entry name" value="CHROMO"/>
    <property type="match status" value="1"/>
</dbReference>
<feature type="region of interest" description="Disordered" evidence="6">
    <location>
        <begin position="142"/>
        <end position="209"/>
    </location>
</feature>
<proteinExistence type="predicted"/>
<sequence>MELSAVGESVFAAESIIKRRIRRGRWEYLVKWKGWSQKYNTWEPEENILDERLFAAFEERERERELFGPKKRGPKPETFLLKAKAKEKSYDFRGDAFRGIQVSYPVPEPVLTPRAREGLRTVVPTIFPPSAVNRGESVHIRSLEPERRYRPLQHLPKKRGRTPKQSFPYDEDDGGTSAEPYAKRSKAAEAPETRRLHPHREAPDHGLIQLTRRFQEETTITPKPCGERCVRGAGLRYSCVISPDVRKSDPGAHRTGTDPQLRRPRHSDGLQSHRGEESRPAALGLADHDPSWTPRLSTLDTVTVTDVTVNLLTVTVRESSSEKGFFRQKR</sequence>
<dbReference type="InterPro" id="IPR023779">
    <property type="entry name" value="Chromodomain_CS"/>
</dbReference>
<protein>
    <recommendedName>
        <fullName evidence="7">Chromo domain-containing protein</fullName>
    </recommendedName>
</protein>
<feature type="region of interest" description="Disordered" evidence="6">
    <location>
        <begin position="243"/>
        <end position="296"/>
    </location>
</feature>
<dbReference type="PROSITE" id="PS50013">
    <property type="entry name" value="CHROMO_2"/>
    <property type="match status" value="1"/>
</dbReference>
<evidence type="ECO:0000256" key="4">
    <source>
        <dbReference type="ARBA" id="ARBA00023163"/>
    </source>
</evidence>
<keyword evidence="3" id="KW-0805">Transcription regulation</keyword>
<keyword evidence="5" id="KW-0539">Nucleus</keyword>
<dbReference type="Gene3D" id="2.40.50.40">
    <property type="match status" value="1"/>
</dbReference>
<feature type="domain" description="Chromo" evidence="7">
    <location>
        <begin position="11"/>
        <end position="69"/>
    </location>
</feature>
<evidence type="ECO:0000256" key="2">
    <source>
        <dbReference type="ARBA" id="ARBA00022491"/>
    </source>
</evidence>
<gene>
    <name evidence="8" type="ORF">fugu_015504</name>
</gene>
<keyword evidence="4" id="KW-0804">Transcription</keyword>
<dbReference type="InterPro" id="IPR033773">
    <property type="entry name" value="CBX7_C"/>
</dbReference>
<evidence type="ECO:0000256" key="1">
    <source>
        <dbReference type="ARBA" id="ARBA00004123"/>
    </source>
</evidence>
<dbReference type="InterPro" id="IPR017984">
    <property type="entry name" value="Chromo_dom_subgr"/>
</dbReference>
<dbReference type="Proteomes" id="UP000516260">
    <property type="component" value="Chromosome 16"/>
</dbReference>
<dbReference type="PANTHER" id="PTHR46389:SF1">
    <property type="entry name" value="CHROMOBOX PROTEIN HOMOLOG 8"/>
    <property type="match status" value="1"/>
</dbReference>
<dbReference type="Pfam" id="PF00385">
    <property type="entry name" value="Chromo"/>
    <property type="match status" value="1"/>
</dbReference>
<dbReference type="GO" id="GO:0000122">
    <property type="term" value="P:negative regulation of transcription by RNA polymerase II"/>
    <property type="evidence" value="ECO:0007669"/>
    <property type="project" value="TreeGrafter"/>
</dbReference>
<dbReference type="PRINTS" id="PR00504">
    <property type="entry name" value="CHROMODOMAIN"/>
</dbReference>
<accession>A0A4Z2C041</accession>
<dbReference type="InterPro" id="IPR023780">
    <property type="entry name" value="Chromo_domain"/>
</dbReference>
<evidence type="ECO:0000256" key="5">
    <source>
        <dbReference type="ARBA" id="ARBA00023242"/>
    </source>
</evidence>
<dbReference type="InterPro" id="IPR016197">
    <property type="entry name" value="Chromo-like_dom_sf"/>
</dbReference>
<dbReference type="GO" id="GO:0003682">
    <property type="term" value="F:chromatin binding"/>
    <property type="evidence" value="ECO:0007669"/>
    <property type="project" value="TreeGrafter"/>
</dbReference>
<dbReference type="PROSITE" id="PS00598">
    <property type="entry name" value="CHROMO_1"/>
    <property type="match status" value="1"/>
</dbReference>
<name>A0A4Z2C041_9TELE</name>
<comment type="caution">
    <text evidence="8">The sequence shown here is derived from an EMBL/GenBank/DDBJ whole genome shotgun (WGS) entry which is preliminary data.</text>
</comment>
<dbReference type="Pfam" id="PF17218">
    <property type="entry name" value="CBX7_C"/>
    <property type="match status" value="1"/>
</dbReference>
<comment type="subcellular location">
    <subcellularLocation>
        <location evidence="1">Nucleus</location>
    </subcellularLocation>
</comment>
<dbReference type="AlphaFoldDB" id="A0A4Z2C041"/>
<dbReference type="GO" id="GO:0000785">
    <property type="term" value="C:chromatin"/>
    <property type="evidence" value="ECO:0007669"/>
    <property type="project" value="TreeGrafter"/>
</dbReference>
<evidence type="ECO:0000256" key="3">
    <source>
        <dbReference type="ARBA" id="ARBA00023015"/>
    </source>
</evidence>
<feature type="compositionally biased region" description="Basic and acidic residues" evidence="6">
    <location>
        <begin position="186"/>
        <end position="204"/>
    </location>
</feature>
<evidence type="ECO:0000256" key="6">
    <source>
        <dbReference type="SAM" id="MobiDB-lite"/>
    </source>
</evidence>
<dbReference type="EMBL" id="SWLE01000008">
    <property type="protein sequence ID" value="TNM97348.1"/>
    <property type="molecule type" value="Genomic_DNA"/>
</dbReference>
<keyword evidence="9" id="KW-1185">Reference proteome</keyword>
<dbReference type="FunFam" id="2.40.50.40:FF:000006">
    <property type="entry name" value="Chromobox protein homolog 7"/>
    <property type="match status" value="1"/>
</dbReference>